<dbReference type="Gene3D" id="1.10.730.10">
    <property type="entry name" value="Isoleucyl-tRNA Synthetase, Domain 1"/>
    <property type="match status" value="1"/>
</dbReference>
<dbReference type="Proteomes" id="UP000176755">
    <property type="component" value="Unassembled WGS sequence"/>
</dbReference>
<evidence type="ECO:0000256" key="1">
    <source>
        <dbReference type="ARBA" id="ARBA00004496"/>
    </source>
</evidence>
<dbReference type="CDD" id="cd07956">
    <property type="entry name" value="Anticodon_Ia_Arg"/>
    <property type="match status" value="1"/>
</dbReference>
<dbReference type="Pfam" id="PF00750">
    <property type="entry name" value="tRNA-synt_1d"/>
    <property type="match status" value="2"/>
</dbReference>
<dbReference type="InterPro" id="IPR036695">
    <property type="entry name" value="Arg-tRNA-synth_N_sf"/>
</dbReference>
<keyword evidence="7 10" id="KW-0648">Protein biosynthesis</keyword>
<evidence type="ECO:0000313" key="14">
    <source>
        <dbReference type="EMBL" id="OGZ19029.1"/>
    </source>
</evidence>
<dbReference type="PANTHER" id="PTHR11956">
    <property type="entry name" value="ARGINYL-TRNA SYNTHETASE"/>
    <property type="match status" value="1"/>
</dbReference>
<dbReference type="InterPro" id="IPR035684">
    <property type="entry name" value="ArgRS_core"/>
</dbReference>
<gene>
    <name evidence="10" type="primary">argS</name>
    <name evidence="14" type="ORF">A2175_01740</name>
</gene>
<evidence type="ECO:0000259" key="12">
    <source>
        <dbReference type="SMART" id="SM00836"/>
    </source>
</evidence>
<dbReference type="SMART" id="SM00836">
    <property type="entry name" value="DALR_1"/>
    <property type="match status" value="1"/>
</dbReference>
<dbReference type="HAMAP" id="MF_00123">
    <property type="entry name" value="Arg_tRNA_synth"/>
    <property type="match status" value="1"/>
</dbReference>
<evidence type="ECO:0000256" key="2">
    <source>
        <dbReference type="ARBA" id="ARBA00005594"/>
    </source>
</evidence>
<keyword evidence="8 10" id="KW-0030">Aminoacyl-tRNA synthetase</keyword>
<dbReference type="InterPro" id="IPR005148">
    <property type="entry name" value="Arg-tRNA-synth_N"/>
</dbReference>
<comment type="subcellular location">
    <subcellularLocation>
        <location evidence="1 10">Cytoplasm</location>
    </subcellularLocation>
</comment>
<feature type="short sequence motif" description="'HIGH' region" evidence="10">
    <location>
        <begin position="111"/>
        <end position="121"/>
    </location>
</feature>
<accession>A0A1G2DZX9</accession>
<dbReference type="EC" id="6.1.1.19" evidence="10"/>
<dbReference type="CDD" id="cd00671">
    <property type="entry name" value="ArgRS_core"/>
    <property type="match status" value="1"/>
</dbReference>
<dbReference type="InterPro" id="IPR009080">
    <property type="entry name" value="tRNAsynth_Ia_anticodon-bd"/>
</dbReference>
<dbReference type="PANTHER" id="PTHR11956:SF5">
    <property type="entry name" value="ARGININE--TRNA LIGASE, CYTOPLASMIC"/>
    <property type="match status" value="1"/>
</dbReference>
<dbReference type="InterPro" id="IPR001412">
    <property type="entry name" value="aa-tRNA-synth_I_CS"/>
</dbReference>
<keyword evidence="6 10" id="KW-0067">ATP-binding</keyword>
<dbReference type="PRINTS" id="PR01038">
    <property type="entry name" value="TRNASYNTHARG"/>
</dbReference>
<keyword evidence="4 10" id="KW-0436">Ligase</keyword>
<dbReference type="SUPFAM" id="SSF47323">
    <property type="entry name" value="Anticodon-binding domain of a subclass of class I aminoacyl-tRNA synthetases"/>
    <property type="match status" value="1"/>
</dbReference>
<feature type="domain" description="Arginyl tRNA synthetase N-terminal" evidence="13">
    <location>
        <begin position="3"/>
        <end position="74"/>
    </location>
</feature>
<dbReference type="AlphaFoldDB" id="A0A1G2DZX9"/>
<dbReference type="PROSITE" id="PS00178">
    <property type="entry name" value="AA_TRNA_LIGASE_I"/>
    <property type="match status" value="1"/>
</dbReference>
<comment type="subunit">
    <text evidence="10">Monomer.</text>
</comment>
<sequence length="518" mass="59564">MREEIEKLTEKAVKNLCKKEVKVNIERPQDSNFGDYATNVAMIVKKNPQEIVNLIKSDILERVEVKNGFINFFISKEYLQKQVGEILKEKDKFGNLKIGKGEKVNVEFISANPTGPLHLGHGRGAFFGDTLANILGKSGFKVIREYYLNDAAGSLQIRNIRTTVETVSKLPPVIQAALSPGSHPYYNEYLNKKISIFKSWDKVLSAIQEENKNFIENKLKIKFDNWFSEEKDLYKKDKVKKIYKWLNKKNLVYEKEGANWLKSSEYGDTKDWVVERSENQGGEYTYLLSDIAYHKDKFDRGFDKLIDIWGADHQGHVGKIKAAIKMLGYNTDDLDILICQVVRLKGGKISKREGNIVTLEWLIDEVGLDATRFFYLMKSLDTQMEFDVELAKNRSAKSPVYYIQYANARICSILRKASGFKPQTLSLNLLTHPSELKLIKELIRLPEIIEDTSKDYQVQRLPQYAMNLATVFHQFYRDCRVISEDKKLTQARLTLVLAVKIVLKNTLDLMGISAPEKM</sequence>
<dbReference type="GO" id="GO:0005524">
    <property type="term" value="F:ATP binding"/>
    <property type="evidence" value="ECO:0007669"/>
    <property type="project" value="UniProtKB-UniRule"/>
</dbReference>
<evidence type="ECO:0000256" key="6">
    <source>
        <dbReference type="ARBA" id="ARBA00022840"/>
    </source>
</evidence>
<dbReference type="GO" id="GO:0005737">
    <property type="term" value="C:cytoplasm"/>
    <property type="evidence" value="ECO:0007669"/>
    <property type="project" value="UniProtKB-SubCell"/>
</dbReference>
<dbReference type="SUPFAM" id="SSF55190">
    <property type="entry name" value="Arginyl-tRNA synthetase (ArgRS), N-terminal 'additional' domain"/>
    <property type="match status" value="1"/>
</dbReference>
<dbReference type="SUPFAM" id="SSF52374">
    <property type="entry name" value="Nucleotidylyl transferase"/>
    <property type="match status" value="1"/>
</dbReference>
<dbReference type="GO" id="GO:0006420">
    <property type="term" value="P:arginyl-tRNA aminoacylation"/>
    <property type="evidence" value="ECO:0007669"/>
    <property type="project" value="UniProtKB-UniRule"/>
</dbReference>
<comment type="similarity">
    <text evidence="2 10 11">Belongs to the class-I aminoacyl-tRNA synthetase family.</text>
</comment>
<dbReference type="GO" id="GO:0004814">
    <property type="term" value="F:arginine-tRNA ligase activity"/>
    <property type="evidence" value="ECO:0007669"/>
    <property type="project" value="UniProtKB-UniRule"/>
</dbReference>
<evidence type="ECO:0000313" key="15">
    <source>
        <dbReference type="Proteomes" id="UP000176755"/>
    </source>
</evidence>
<dbReference type="FunFam" id="1.10.730.10:FF:000008">
    <property type="entry name" value="Arginine--tRNA ligase"/>
    <property type="match status" value="1"/>
</dbReference>
<name>A0A1G2DZX9_9BACT</name>
<dbReference type="STRING" id="1801663.A2175_01740"/>
<dbReference type="Gene3D" id="3.40.50.620">
    <property type="entry name" value="HUPs"/>
    <property type="match status" value="1"/>
</dbReference>
<protein>
    <recommendedName>
        <fullName evidence="10">Arginine--tRNA ligase</fullName>
        <ecNumber evidence="10">6.1.1.19</ecNumber>
    </recommendedName>
    <alternativeName>
        <fullName evidence="10">Arginyl-tRNA synthetase</fullName>
        <shortName evidence="10">ArgRS</shortName>
    </alternativeName>
</protein>
<evidence type="ECO:0000259" key="13">
    <source>
        <dbReference type="SMART" id="SM01016"/>
    </source>
</evidence>
<dbReference type="Pfam" id="PF03485">
    <property type="entry name" value="Arg_tRNA_synt_N"/>
    <property type="match status" value="1"/>
</dbReference>
<dbReference type="InterPro" id="IPR001278">
    <property type="entry name" value="Arg-tRNA-ligase"/>
</dbReference>
<comment type="caution">
    <text evidence="14">The sequence shown here is derived from an EMBL/GenBank/DDBJ whole genome shotgun (WGS) entry which is preliminary data.</text>
</comment>
<dbReference type="EMBL" id="MHLY01000003">
    <property type="protein sequence ID" value="OGZ19029.1"/>
    <property type="molecule type" value="Genomic_DNA"/>
</dbReference>
<evidence type="ECO:0000256" key="9">
    <source>
        <dbReference type="ARBA" id="ARBA00049339"/>
    </source>
</evidence>
<organism evidence="14 15">
    <name type="scientific">Candidatus Nealsonbacteria bacterium RBG_13_42_11</name>
    <dbReference type="NCBI Taxonomy" id="1801663"/>
    <lineage>
        <taxon>Bacteria</taxon>
        <taxon>Candidatus Nealsoniibacteriota</taxon>
    </lineage>
</organism>
<dbReference type="Pfam" id="PF05746">
    <property type="entry name" value="DALR_1"/>
    <property type="match status" value="1"/>
</dbReference>
<evidence type="ECO:0000256" key="5">
    <source>
        <dbReference type="ARBA" id="ARBA00022741"/>
    </source>
</evidence>
<evidence type="ECO:0000256" key="11">
    <source>
        <dbReference type="RuleBase" id="RU363038"/>
    </source>
</evidence>
<evidence type="ECO:0000256" key="7">
    <source>
        <dbReference type="ARBA" id="ARBA00022917"/>
    </source>
</evidence>
<feature type="domain" description="DALR anticodon binding" evidence="12">
    <location>
        <begin position="403"/>
        <end position="518"/>
    </location>
</feature>
<dbReference type="Gene3D" id="3.30.1360.70">
    <property type="entry name" value="Arginyl tRNA synthetase N-terminal domain"/>
    <property type="match status" value="1"/>
</dbReference>
<comment type="catalytic activity">
    <reaction evidence="9 10">
        <text>tRNA(Arg) + L-arginine + ATP = L-arginyl-tRNA(Arg) + AMP + diphosphate</text>
        <dbReference type="Rhea" id="RHEA:20301"/>
        <dbReference type="Rhea" id="RHEA-COMP:9658"/>
        <dbReference type="Rhea" id="RHEA-COMP:9673"/>
        <dbReference type="ChEBI" id="CHEBI:30616"/>
        <dbReference type="ChEBI" id="CHEBI:32682"/>
        <dbReference type="ChEBI" id="CHEBI:33019"/>
        <dbReference type="ChEBI" id="CHEBI:78442"/>
        <dbReference type="ChEBI" id="CHEBI:78513"/>
        <dbReference type="ChEBI" id="CHEBI:456215"/>
        <dbReference type="EC" id="6.1.1.19"/>
    </reaction>
</comment>
<keyword evidence="5 10" id="KW-0547">Nucleotide-binding</keyword>
<dbReference type="InterPro" id="IPR014729">
    <property type="entry name" value="Rossmann-like_a/b/a_fold"/>
</dbReference>
<evidence type="ECO:0000256" key="8">
    <source>
        <dbReference type="ARBA" id="ARBA00023146"/>
    </source>
</evidence>
<dbReference type="InterPro" id="IPR008909">
    <property type="entry name" value="DALR_anticod-bd"/>
</dbReference>
<evidence type="ECO:0000256" key="4">
    <source>
        <dbReference type="ARBA" id="ARBA00022598"/>
    </source>
</evidence>
<keyword evidence="3 10" id="KW-0963">Cytoplasm</keyword>
<dbReference type="SMART" id="SM01016">
    <property type="entry name" value="Arg_tRNA_synt_N"/>
    <property type="match status" value="1"/>
</dbReference>
<reference evidence="14 15" key="1">
    <citation type="journal article" date="2016" name="Nat. Commun.">
        <title>Thousands of microbial genomes shed light on interconnected biogeochemical processes in an aquifer system.</title>
        <authorList>
            <person name="Anantharaman K."/>
            <person name="Brown C.T."/>
            <person name="Hug L.A."/>
            <person name="Sharon I."/>
            <person name="Castelle C.J."/>
            <person name="Probst A.J."/>
            <person name="Thomas B.C."/>
            <person name="Singh A."/>
            <person name="Wilkins M.J."/>
            <person name="Karaoz U."/>
            <person name="Brodie E.L."/>
            <person name="Williams K.H."/>
            <person name="Hubbard S.S."/>
            <person name="Banfield J.F."/>
        </authorList>
    </citation>
    <scope>NUCLEOTIDE SEQUENCE [LARGE SCALE GENOMIC DNA]</scope>
</reference>
<evidence type="ECO:0000256" key="3">
    <source>
        <dbReference type="ARBA" id="ARBA00022490"/>
    </source>
</evidence>
<proteinExistence type="inferred from homology"/>
<evidence type="ECO:0000256" key="10">
    <source>
        <dbReference type="HAMAP-Rule" id="MF_00123"/>
    </source>
</evidence>